<gene>
    <name evidence="1" type="ORF">C7M71_017075</name>
</gene>
<accession>A0A345SYR7</accession>
<organism evidence="1 2">
    <name type="scientific">Peterkaempfera bronchialis</name>
    <dbReference type="NCBI Taxonomy" id="2126346"/>
    <lineage>
        <taxon>Bacteria</taxon>
        <taxon>Bacillati</taxon>
        <taxon>Actinomycetota</taxon>
        <taxon>Actinomycetes</taxon>
        <taxon>Kitasatosporales</taxon>
        <taxon>Streptomycetaceae</taxon>
        <taxon>Peterkaempfera</taxon>
    </lineage>
</organism>
<dbReference type="Proteomes" id="UP000249340">
    <property type="component" value="Chromosome"/>
</dbReference>
<dbReference type="KEGG" id="stri:C7M71_017075"/>
<reference evidence="2" key="1">
    <citation type="submission" date="2018-07" db="EMBL/GenBank/DDBJ databases">
        <title>Streptacidiphilus bronchialis DSM 106435 chromosome.</title>
        <authorList>
            <person name="Batra D."/>
            <person name="Gulvik C.A."/>
        </authorList>
    </citation>
    <scope>NUCLEOTIDE SEQUENCE [LARGE SCALE GENOMIC DNA]</scope>
    <source>
        <strain evidence="2">DSM 106435</strain>
    </source>
</reference>
<dbReference type="EMBL" id="CP031264">
    <property type="protein sequence ID" value="AXI78872.1"/>
    <property type="molecule type" value="Genomic_DNA"/>
</dbReference>
<name>A0A345SYR7_9ACTN</name>
<keyword evidence="2" id="KW-1185">Reference proteome</keyword>
<dbReference type="AlphaFoldDB" id="A0A345SYR7"/>
<protein>
    <submittedName>
        <fullName evidence="1">Uncharacterized protein</fullName>
    </submittedName>
</protein>
<dbReference type="RefSeq" id="WP_111489510.1">
    <property type="nucleotide sequence ID" value="NZ_CP031264.1"/>
</dbReference>
<proteinExistence type="predicted"/>
<dbReference type="OrthoDB" id="530515at2"/>
<evidence type="ECO:0000313" key="2">
    <source>
        <dbReference type="Proteomes" id="UP000249340"/>
    </source>
</evidence>
<evidence type="ECO:0000313" key="1">
    <source>
        <dbReference type="EMBL" id="AXI78872.1"/>
    </source>
</evidence>
<sequence>MAQLVVESGELVVHLAWWERVAARRSEVRVPLAAVRDVTVERDWWRALRGLAGRGTWIPALICVGARRHSVGEDFTVVRPRHPVVCVELNRRSSPFARLAVSAADPEAVRRSVRAAAGLGSR</sequence>